<dbReference type="AlphaFoldDB" id="A0A1V9GAF6"/>
<evidence type="ECO:0000313" key="2">
    <source>
        <dbReference type="Proteomes" id="UP000192276"/>
    </source>
</evidence>
<dbReference type="SUPFAM" id="SSF53756">
    <property type="entry name" value="UDP-Glycosyltransferase/glycogen phosphorylase"/>
    <property type="match status" value="1"/>
</dbReference>
<accession>A0A1V9GAF6</accession>
<dbReference type="OrthoDB" id="656785at2"/>
<dbReference type="Proteomes" id="UP000192276">
    <property type="component" value="Unassembled WGS sequence"/>
</dbReference>
<comment type="caution">
    <text evidence="1">The sequence shown here is derived from an EMBL/GenBank/DDBJ whole genome shotgun (WGS) entry which is preliminary data.</text>
</comment>
<gene>
    <name evidence="1" type="ORF">A4R26_33225</name>
</gene>
<dbReference type="RefSeq" id="WP_081161783.1">
    <property type="nucleotide sequence ID" value="NZ_LWBP01000027.1"/>
</dbReference>
<proteinExistence type="predicted"/>
<sequence>MKNNLILDSFLKKISNNNCKRNDVKSVILLYEDPDAYIGDSFIRLLHLKPVRGFYQNARISLNYLKKDYTFIYSALLQNNPYLDELHQMQWAEIPFESYDVILCLTFDERELLEHLAMRYGQQISDGSFTPCVFSIFTKGAFRLSNIVPFIFPKHEELFAYSAQIMEQTGREIYITDEERHWGNTWLKDRGLQADEDLFIVVDAASQRHKLLDIAVYFEFLKYLLHKPKSKVLIFDENDIGKQDFYREFLEDELAARLIFSKENSLRLNICLMSTSQVKMVFGPCTGPMHCASGVYNNFVKNGMPREQVPLIIVYTGKNKLTTASFWWSTSPLVKCLLLRTTNKNVEMVLLTDLSGEERTRMDNQADCSRYTTEMLIDFVDRNLKLKA</sequence>
<dbReference type="Gene3D" id="3.40.50.2000">
    <property type="entry name" value="Glycogen Phosphorylase B"/>
    <property type="match status" value="1"/>
</dbReference>
<name>A0A1V9GAF6_9BACT</name>
<dbReference type="STRING" id="550983.A4R26_33225"/>
<evidence type="ECO:0008006" key="3">
    <source>
        <dbReference type="Google" id="ProtNLM"/>
    </source>
</evidence>
<organism evidence="1 2">
    <name type="scientific">Niastella populi</name>
    <dbReference type="NCBI Taxonomy" id="550983"/>
    <lineage>
        <taxon>Bacteria</taxon>
        <taxon>Pseudomonadati</taxon>
        <taxon>Bacteroidota</taxon>
        <taxon>Chitinophagia</taxon>
        <taxon>Chitinophagales</taxon>
        <taxon>Chitinophagaceae</taxon>
        <taxon>Niastella</taxon>
    </lineage>
</organism>
<evidence type="ECO:0000313" key="1">
    <source>
        <dbReference type="EMBL" id="OQP67534.1"/>
    </source>
</evidence>
<protein>
    <recommendedName>
        <fullName evidence="3">ADP-heptose--LPS heptosyltransferase</fullName>
    </recommendedName>
</protein>
<keyword evidence="2" id="KW-1185">Reference proteome</keyword>
<dbReference type="EMBL" id="LWBP01000027">
    <property type="protein sequence ID" value="OQP67534.1"/>
    <property type="molecule type" value="Genomic_DNA"/>
</dbReference>
<reference evidence="2" key="1">
    <citation type="submission" date="2016-04" db="EMBL/GenBank/DDBJ databases">
        <authorList>
            <person name="Chen L."/>
            <person name="Zhuang W."/>
            <person name="Wang G."/>
        </authorList>
    </citation>
    <scope>NUCLEOTIDE SEQUENCE [LARGE SCALE GENOMIC DNA]</scope>
    <source>
        <strain evidence="2">208</strain>
    </source>
</reference>